<dbReference type="InterPro" id="IPR011444">
    <property type="entry name" value="DUF1549"/>
</dbReference>
<accession>A0A517RJF4</accession>
<dbReference type="PANTHER" id="PTHR35889">
    <property type="entry name" value="CYCLOINULO-OLIGOSACCHARIDE FRUCTANOTRANSFERASE-RELATED"/>
    <property type="match status" value="1"/>
</dbReference>
<evidence type="ECO:0000259" key="2">
    <source>
        <dbReference type="Pfam" id="PF07587"/>
    </source>
</evidence>
<keyword evidence="5" id="KW-1185">Reference proteome</keyword>
<dbReference type="InterPro" id="IPR036909">
    <property type="entry name" value="Cyt_c-like_dom_sf"/>
</dbReference>
<feature type="domain" description="Cytochrome C Planctomycete-type" evidence="3">
    <location>
        <begin position="62"/>
        <end position="121"/>
    </location>
</feature>
<dbReference type="GO" id="GO:0020037">
    <property type="term" value="F:heme binding"/>
    <property type="evidence" value="ECO:0007669"/>
    <property type="project" value="InterPro"/>
</dbReference>
<organism evidence="4 5">
    <name type="scientific">Gimesia alba</name>
    <dbReference type="NCBI Taxonomy" id="2527973"/>
    <lineage>
        <taxon>Bacteria</taxon>
        <taxon>Pseudomonadati</taxon>
        <taxon>Planctomycetota</taxon>
        <taxon>Planctomycetia</taxon>
        <taxon>Planctomycetales</taxon>
        <taxon>Planctomycetaceae</taxon>
        <taxon>Gimesia</taxon>
    </lineage>
</organism>
<name>A0A517RJF4_9PLAN</name>
<dbReference type="Proteomes" id="UP000317171">
    <property type="component" value="Chromosome"/>
</dbReference>
<evidence type="ECO:0000259" key="3">
    <source>
        <dbReference type="Pfam" id="PF07635"/>
    </source>
</evidence>
<dbReference type="Pfam" id="PF07587">
    <property type="entry name" value="PSD1"/>
    <property type="match status" value="1"/>
</dbReference>
<protein>
    <submittedName>
        <fullName evidence="4">Planctomycete cytochrome C</fullName>
    </submittedName>
</protein>
<dbReference type="KEGG" id="gaz:Pan241w_41130"/>
<feature type="domain" description="DUF1549" evidence="1">
    <location>
        <begin position="185"/>
        <end position="391"/>
    </location>
</feature>
<dbReference type="Pfam" id="PF07635">
    <property type="entry name" value="PSCyt1"/>
    <property type="match status" value="1"/>
</dbReference>
<dbReference type="InterPro" id="IPR011429">
    <property type="entry name" value="Cyt_c_Planctomycete-type"/>
</dbReference>
<evidence type="ECO:0000313" key="4">
    <source>
        <dbReference type="EMBL" id="QDT44009.1"/>
    </source>
</evidence>
<evidence type="ECO:0000259" key="1">
    <source>
        <dbReference type="Pfam" id="PF07583"/>
    </source>
</evidence>
<evidence type="ECO:0000313" key="5">
    <source>
        <dbReference type="Proteomes" id="UP000317171"/>
    </source>
</evidence>
<proteinExistence type="predicted"/>
<dbReference type="SUPFAM" id="SSF46626">
    <property type="entry name" value="Cytochrome c"/>
    <property type="match status" value="1"/>
</dbReference>
<dbReference type="RefSeq" id="WP_145219127.1">
    <property type="nucleotide sequence ID" value="NZ_CP036269.1"/>
</dbReference>
<dbReference type="GO" id="GO:0009055">
    <property type="term" value="F:electron transfer activity"/>
    <property type="evidence" value="ECO:0007669"/>
    <property type="project" value="InterPro"/>
</dbReference>
<dbReference type="AlphaFoldDB" id="A0A517RJF4"/>
<reference evidence="4 5" key="1">
    <citation type="submission" date="2019-02" db="EMBL/GenBank/DDBJ databases">
        <title>Deep-cultivation of Planctomycetes and their phenomic and genomic characterization uncovers novel biology.</title>
        <authorList>
            <person name="Wiegand S."/>
            <person name="Jogler M."/>
            <person name="Boedeker C."/>
            <person name="Pinto D."/>
            <person name="Vollmers J."/>
            <person name="Rivas-Marin E."/>
            <person name="Kohn T."/>
            <person name="Peeters S.H."/>
            <person name="Heuer A."/>
            <person name="Rast P."/>
            <person name="Oberbeckmann S."/>
            <person name="Bunk B."/>
            <person name="Jeske O."/>
            <person name="Meyerdierks A."/>
            <person name="Storesund J.E."/>
            <person name="Kallscheuer N."/>
            <person name="Luecker S."/>
            <person name="Lage O.M."/>
            <person name="Pohl T."/>
            <person name="Merkel B.J."/>
            <person name="Hornburger P."/>
            <person name="Mueller R.-W."/>
            <person name="Bruemmer F."/>
            <person name="Labrenz M."/>
            <person name="Spormann A.M."/>
            <person name="Op den Camp H."/>
            <person name="Overmann J."/>
            <person name="Amann R."/>
            <person name="Jetten M.S.M."/>
            <person name="Mascher T."/>
            <person name="Medema M.H."/>
            <person name="Devos D.P."/>
            <person name="Kaster A.-K."/>
            <person name="Ovreas L."/>
            <person name="Rohde M."/>
            <person name="Galperin M.Y."/>
            <person name="Jogler C."/>
        </authorList>
    </citation>
    <scope>NUCLEOTIDE SEQUENCE [LARGE SCALE GENOMIC DNA]</scope>
    <source>
        <strain evidence="4 5">Pan241w</strain>
    </source>
</reference>
<sequence length="876" mass="99523">MRDQSGCQKWKGDTTGLGFVCCVLVLFCLDLRSVKSSPPPKKLPANAINFARDIQPILEAHCLSCHGLDEPESSFSLTTRQSTLAGGNYGKAIQPGTPENSPLFQMVSGTHQDQIVMPPEGEGERLTPKEIALIRQWIRQGAKWPKKLVIGAPVKHKRKEKHWAFQPISRPEVPSVRQNTWAKNEIDHFILHRLEQEKIQPAEAADKATLIRRVTLDLTGLPPTPEEVSAFLNDDRDDAYERVVDRLLKSPHFGEKWARLWLDLCHYADSDGYLTDAVRPHAWRFRDWVVQSLNENKPFDQFTIEQIAGDLLPDATPTQQEGTGFLRQTLSNREGGADLEEFRVNKVIDRTKLVGTIWLGLTLDCCRCHNHKYDPITQKEFYQLYAFFNSAYEVNVDAPLKDEQQRLNQQAAYQKKRHALIKPVQEPLKKLQREWEAKMLYAAAHPAEDHHWARAWEVMGLVWGVGTGEGQQEGLEILKLDPEQRSQRQQDDLLDYFLARGHIVSGEKFKELKLAALAKNLAALKQEYPPVSRAPAMQEMQIPNLAFVHLRGSFQSPGVPVHPGTPKTLPVFDSGKNPNRLDLARWLVSAENPLTSRVTVNRIWQEYFGQGIVISSDDFGTQGDDPSHPLLLDWLAFHFKSRGWDVKDLHRLIVTSATYRQSSKFRPDMHQKDPANRLLSHQNSLRLSAETVRDQALAVSGLLTRKLGGPCVRPPQPDSVVMEAFGSNTWDVSTGEDRYRRGLYTLILRTSPYAQSVIFDAPNPSQTCSRRDRSNTPLQALTLLNDPVFYEAAQKLAQRIRQENSSDLDAQLHFAFQLCLAREPHKEEIERLKTLYQQQIHRQSQQPSSGNVSGEETAWTVVASVLMNLHEFIVRD</sequence>
<dbReference type="OrthoDB" id="127107at2"/>
<dbReference type="InterPro" id="IPR022655">
    <property type="entry name" value="DUF1553"/>
</dbReference>
<dbReference type="Pfam" id="PF07583">
    <property type="entry name" value="PSCyt2"/>
    <property type="match status" value="1"/>
</dbReference>
<dbReference type="PANTHER" id="PTHR35889:SF3">
    <property type="entry name" value="F-BOX DOMAIN-CONTAINING PROTEIN"/>
    <property type="match status" value="1"/>
</dbReference>
<gene>
    <name evidence="4" type="ORF">Pan241w_41130</name>
</gene>
<feature type="domain" description="DUF1553" evidence="2">
    <location>
        <begin position="579"/>
        <end position="835"/>
    </location>
</feature>
<dbReference type="EMBL" id="CP036269">
    <property type="protein sequence ID" value="QDT44009.1"/>
    <property type="molecule type" value="Genomic_DNA"/>
</dbReference>